<organism evidence="1 2">
    <name type="scientific">Bacillus nitratireducens</name>
    <dbReference type="NCBI Taxonomy" id="2026193"/>
    <lineage>
        <taxon>Bacteria</taxon>
        <taxon>Bacillati</taxon>
        <taxon>Bacillota</taxon>
        <taxon>Bacilli</taxon>
        <taxon>Bacillales</taxon>
        <taxon>Bacillaceae</taxon>
        <taxon>Bacillus</taxon>
        <taxon>Bacillus cereus group</taxon>
    </lineage>
</organism>
<evidence type="ECO:0000313" key="1">
    <source>
        <dbReference type="EMBL" id="MED4678052.1"/>
    </source>
</evidence>
<dbReference type="RefSeq" id="WP_328071071.1">
    <property type="nucleotide sequence ID" value="NZ_JARTIK010000004.1"/>
</dbReference>
<name>A0ABU6P9S5_9BACI</name>
<comment type="caution">
    <text evidence="1">The sequence shown here is derived from an EMBL/GenBank/DDBJ whole genome shotgun (WGS) entry which is preliminary data.</text>
</comment>
<evidence type="ECO:0000313" key="2">
    <source>
        <dbReference type="Proteomes" id="UP001336122"/>
    </source>
</evidence>
<dbReference type="Proteomes" id="UP001336122">
    <property type="component" value="Unassembled WGS sequence"/>
</dbReference>
<proteinExistence type="predicted"/>
<dbReference type="EMBL" id="JARTIK010000004">
    <property type="protein sequence ID" value="MED4678052.1"/>
    <property type="molecule type" value="Genomic_DNA"/>
</dbReference>
<gene>
    <name evidence="1" type="ORF">P9485_09300</name>
</gene>
<accession>A0ABU6P9S5</accession>
<keyword evidence="2" id="KW-1185">Reference proteome</keyword>
<reference evidence="1 2" key="1">
    <citation type="submission" date="2023-03" db="EMBL/GenBank/DDBJ databases">
        <title>Bacillus Genome Sequencing.</title>
        <authorList>
            <person name="Dunlap C."/>
        </authorList>
    </citation>
    <scope>NUCLEOTIDE SEQUENCE [LARGE SCALE GENOMIC DNA]</scope>
    <source>
        <strain evidence="1 2">NRS-319</strain>
    </source>
</reference>
<sequence>MTLLLNTEGLEKKINKQGKTVYFVDDTGAVVGKRCTGCEIDLPLEVYQVHKPYLGGRKSKCKRCTKLYEQNRKKKLKEKVEK</sequence>
<protein>
    <submittedName>
        <fullName evidence="1">Uncharacterized protein</fullName>
    </submittedName>
</protein>